<reference evidence="3" key="1">
    <citation type="journal article" date="2019" name="Int. J. Syst. Evol. Microbiol.">
        <title>The Global Catalogue of Microorganisms (GCM) 10K type strain sequencing project: providing services to taxonomists for standard genome sequencing and annotation.</title>
        <authorList>
            <consortium name="The Broad Institute Genomics Platform"/>
            <consortium name="The Broad Institute Genome Sequencing Center for Infectious Disease"/>
            <person name="Wu L."/>
            <person name="Ma J."/>
        </authorList>
    </citation>
    <scope>NUCLEOTIDE SEQUENCE [LARGE SCALE GENOMIC DNA]</scope>
    <source>
        <strain evidence="3">CGMCC 4.7277</strain>
    </source>
</reference>
<dbReference type="EMBL" id="JBHSMX010000012">
    <property type="protein sequence ID" value="MFC5520880.1"/>
    <property type="molecule type" value="Genomic_DNA"/>
</dbReference>
<name>A0ABW0Q7U6_9BURK</name>
<comment type="caution">
    <text evidence="2">The sequence shown here is derived from an EMBL/GenBank/DDBJ whole genome shotgun (WGS) entry which is preliminary data.</text>
</comment>
<sequence length="236" mass="25869">MNTNKDRDLDERLKDAALHRGKAPAALRQRILDDIAKHSTAKRPGWRDWWDWRRAVLQALQRRWMTLGTGFAAGVLASAVALQVLVGWPSPSPSAAPEALNREIVASHVRSLMASHLLDIPSSDQHQVKPWFLGRLDYSPTVHDLSAAGFPLTGGRLDYIDGRPVAVLVYARGQHVINLYTWPAAGSSSRADSAASLQGFNLLGWTQSGMRFRAVSDISPAELAQFARLARAAPPP</sequence>
<keyword evidence="1" id="KW-0812">Transmembrane</keyword>
<keyword evidence="3" id="KW-1185">Reference proteome</keyword>
<organism evidence="2 3">
    <name type="scientific">Polaromonas jejuensis</name>
    <dbReference type="NCBI Taxonomy" id="457502"/>
    <lineage>
        <taxon>Bacteria</taxon>
        <taxon>Pseudomonadati</taxon>
        <taxon>Pseudomonadota</taxon>
        <taxon>Betaproteobacteria</taxon>
        <taxon>Burkholderiales</taxon>
        <taxon>Comamonadaceae</taxon>
        <taxon>Polaromonas</taxon>
    </lineage>
</organism>
<feature type="transmembrane region" description="Helical" evidence="1">
    <location>
        <begin position="64"/>
        <end position="88"/>
    </location>
</feature>
<gene>
    <name evidence="2" type="ORF">ACFPP7_08110</name>
</gene>
<accession>A0ABW0Q7U6</accession>
<keyword evidence="1" id="KW-0472">Membrane</keyword>
<evidence type="ECO:0000313" key="2">
    <source>
        <dbReference type="EMBL" id="MFC5520880.1"/>
    </source>
</evidence>
<evidence type="ECO:0000256" key="1">
    <source>
        <dbReference type="SAM" id="Phobius"/>
    </source>
</evidence>
<dbReference type="RefSeq" id="WP_068833487.1">
    <property type="nucleotide sequence ID" value="NZ_JBHSMX010000012.1"/>
</dbReference>
<proteinExistence type="predicted"/>
<protein>
    <submittedName>
        <fullName evidence="2">Anti-sigma factor family protein</fullName>
    </submittedName>
</protein>
<keyword evidence="1" id="KW-1133">Transmembrane helix</keyword>
<evidence type="ECO:0000313" key="3">
    <source>
        <dbReference type="Proteomes" id="UP001596084"/>
    </source>
</evidence>
<dbReference type="Proteomes" id="UP001596084">
    <property type="component" value="Unassembled WGS sequence"/>
</dbReference>